<evidence type="ECO:0000256" key="1">
    <source>
        <dbReference type="ARBA" id="ARBA00004141"/>
    </source>
</evidence>
<keyword evidence="2 8" id="KW-0813">Transport</keyword>
<dbReference type="SUPFAM" id="SSF81324">
    <property type="entry name" value="Voltage-gated potassium channels"/>
    <property type="match status" value="2"/>
</dbReference>
<organism evidence="11 12">
    <name type="scientific">Parascaris univalens</name>
    <name type="common">Nematode worm</name>
    <dbReference type="NCBI Taxonomy" id="6257"/>
    <lineage>
        <taxon>Eukaryota</taxon>
        <taxon>Metazoa</taxon>
        <taxon>Ecdysozoa</taxon>
        <taxon>Nematoda</taxon>
        <taxon>Chromadorea</taxon>
        <taxon>Rhabditida</taxon>
        <taxon>Spirurina</taxon>
        <taxon>Ascaridomorpha</taxon>
        <taxon>Ascaridoidea</taxon>
        <taxon>Ascarididae</taxon>
        <taxon>Parascaris</taxon>
    </lineage>
</organism>
<evidence type="ECO:0000313" key="12">
    <source>
        <dbReference type="WBParaSite" id="PgR034_g052_t01"/>
    </source>
</evidence>
<evidence type="ECO:0000256" key="3">
    <source>
        <dbReference type="ARBA" id="ARBA00022692"/>
    </source>
</evidence>
<evidence type="ECO:0000256" key="6">
    <source>
        <dbReference type="ARBA" id="ARBA00023136"/>
    </source>
</evidence>
<dbReference type="Proteomes" id="UP000887569">
    <property type="component" value="Unplaced"/>
</dbReference>
<keyword evidence="11" id="KW-1185">Reference proteome</keyword>
<feature type="transmembrane region" description="Helical" evidence="9">
    <location>
        <begin position="50"/>
        <end position="71"/>
    </location>
</feature>
<feature type="transmembrane region" description="Helical" evidence="9">
    <location>
        <begin position="83"/>
        <end position="104"/>
    </location>
</feature>
<keyword evidence="7 8" id="KW-0407">Ion channel</keyword>
<dbReference type="GO" id="GO:0022841">
    <property type="term" value="F:potassium ion leak channel activity"/>
    <property type="evidence" value="ECO:0007669"/>
    <property type="project" value="TreeGrafter"/>
</dbReference>
<sequence length="292" mass="32376">KSALENLTQSDVSNLIDDYVRSMFEFFEDPQAASVFESQFMNYDTEMDQWTAASSLLFAATTVIPVGYGFVTPTTETGRLLIIIYGLIGAPLILVTLTDVGKFISFYSTKFLPSSMSGVCFLAFLLVYLFAGAMLFSLFSPLAYLDAIYFSITSVFTIGFGDTPPPIPIPSLILFIIIGVILVTITVELVAAEAINHIHYMGRHVGKAKQIASKMIQLAQNLSVNRHALSFGFTQIESMARFHIAANMDKNAALFARRWRRGRSNTAFEPVICSDLEFMDVVHPDIDDRNSI</sequence>
<dbReference type="WBParaSite" id="PgR034_g052_t01">
    <property type="protein sequence ID" value="PgR034_g052_t01"/>
    <property type="gene ID" value="PgR034_g052"/>
</dbReference>
<evidence type="ECO:0000256" key="7">
    <source>
        <dbReference type="ARBA" id="ARBA00023303"/>
    </source>
</evidence>
<comment type="similarity">
    <text evidence="8">Belongs to the two pore domain potassium channel (TC 1.A.1.8) family.</text>
</comment>
<evidence type="ECO:0000256" key="4">
    <source>
        <dbReference type="ARBA" id="ARBA00022989"/>
    </source>
</evidence>
<keyword evidence="6 9" id="KW-0472">Membrane</keyword>
<feature type="domain" description="Potassium channel" evidence="10">
    <location>
        <begin position="45"/>
        <end position="104"/>
    </location>
</feature>
<name>A0A915BCI3_PARUN</name>
<dbReference type="InterPro" id="IPR003280">
    <property type="entry name" value="2pore_dom_K_chnl"/>
</dbReference>
<dbReference type="Pfam" id="PF07885">
    <property type="entry name" value="Ion_trans_2"/>
    <property type="match status" value="2"/>
</dbReference>
<feature type="transmembrane region" description="Helical" evidence="9">
    <location>
        <begin position="116"/>
        <end position="136"/>
    </location>
</feature>
<keyword evidence="4 9" id="KW-1133">Transmembrane helix</keyword>
<dbReference type="Gene3D" id="1.10.287.70">
    <property type="match status" value="1"/>
</dbReference>
<dbReference type="PRINTS" id="PR01333">
    <property type="entry name" value="2POREKCHANEL"/>
</dbReference>
<dbReference type="PANTHER" id="PTHR11003">
    <property type="entry name" value="POTASSIUM CHANNEL, SUBFAMILY K"/>
    <property type="match status" value="1"/>
</dbReference>
<evidence type="ECO:0000313" key="11">
    <source>
        <dbReference type="Proteomes" id="UP000887569"/>
    </source>
</evidence>
<dbReference type="PANTHER" id="PTHR11003:SF288">
    <property type="entry name" value="POTASSIUM CHANNEL DOMAIN-CONTAINING PROTEIN"/>
    <property type="match status" value="1"/>
</dbReference>
<dbReference type="GO" id="GO:0015271">
    <property type="term" value="F:outward rectifier potassium channel activity"/>
    <property type="evidence" value="ECO:0007669"/>
    <property type="project" value="TreeGrafter"/>
</dbReference>
<evidence type="ECO:0000259" key="10">
    <source>
        <dbReference type="Pfam" id="PF07885"/>
    </source>
</evidence>
<evidence type="ECO:0000256" key="9">
    <source>
        <dbReference type="SAM" id="Phobius"/>
    </source>
</evidence>
<protein>
    <submittedName>
        <fullName evidence="12">Potassium channel domain-containing protein</fullName>
    </submittedName>
</protein>
<comment type="subcellular location">
    <subcellularLocation>
        <location evidence="1">Membrane</location>
        <topology evidence="1">Multi-pass membrane protein</topology>
    </subcellularLocation>
</comment>
<keyword evidence="5 8" id="KW-0406">Ion transport</keyword>
<feature type="domain" description="Potassium channel" evidence="10">
    <location>
        <begin position="124"/>
        <end position="191"/>
    </location>
</feature>
<feature type="transmembrane region" description="Helical" evidence="9">
    <location>
        <begin position="143"/>
        <end position="161"/>
    </location>
</feature>
<reference evidence="12" key="1">
    <citation type="submission" date="2022-11" db="UniProtKB">
        <authorList>
            <consortium name="WormBaseParasite"/>
        </authorList>
    </citation>
    <scope>IDENTIFICATION</scope>
</reference>
<keyword evidence="3 8" id="KW-0812">Transmembrane</keyword>
<proteinExistence type="inferred from homology"/>
<accession>A0A915BCI3</accession>
<dbReference type="GO" id="GO:0030322">
    <property type="term" value="P:stabilization of membrane potential"/>
    <property type="evidence" value="ECO:0007669"/>
    <property type="project" value="TreeGrafter"/>
</dbReference>
<evidence type="ECO:0000256" key="8">
    <source>
        <dbReference type="RuleBase" id="RU003857"/>
    </source>
</evidence>
<feature type="transmembrane region" description="Helical" evidence="9">
    <location>
        <begin position="167"/>
        <end position="191"/>
    </location>
</feature>
<evidence type="ECO:0000256" key="5">
    <source>
        <dbReference type="ARBA" id="ARBA00023065"/>
    </source>
</evidence>
<evidence type="ECO:0000256" key="2">
    <source>
        <dbReference type="ARBA" id="ARBA00022448"/>
    </source>
</evidence>
<dbReference type="InterPro" id="IPR013099">
    <property type="entry name" value="K_chnl_dom"/>
</dbReference>
<dbReference type="AlphaFoldDB" id="A0A915BCI3"/>
<dbReference type="GO" id="GO:0005886">
    <property type="term" value="C:plasma membrane"/>
    <property type="evidence" value="ECO:0007669"/>
    <property type="project" value="TreeGrafter"/>
</dbReference>